<feature type="region of interest" description="Disordered" evidence="1">
    <location>
        <begin position="56"/>
        <end position="76"/>
    </location>
</feature>
<sequence length="76" mass="7979">MFVKPVSGRKVRCPVRGTFLPENGADVPDDIFWRRRLNDGDVVVVVVAVPDKAPTATGSKPAVVADGTAKTEGSSA</sequence>
<comment type="caution">
    <text evidence="2">The sequence shown here is derived from an EMBL/GenBank/DDBJ whole genome shotgun (WGS) entry which is preliminary data.</text>
</comment>
<accession>A0AAN5REW9</accession>
<reference evidence="2" key="1">
    <citation type="journal article" date="2018" name="Genome Biol.">
        <title>SKESA: strategic k-mer extension for scrupulous assemblies.</title>
        <authorList>
            <person name="Souvorov A."/>
            <person name="Agarwala R."/>
            <person name="Lipman D.J."/>
        </authorList>
    </citation>
    <scope>NUCLEOTIDE SEQUENCE</scope>
    <source>
        <strain evidence="2">R404</strain>
    </source>
</reference>
<protein>
    <submittedName>
        <fullName evidence="2">DUF2635 domain-containing protein</fullName>
    </submittedName>
</protein>
<evidence type="ECO:0000313" key="2">
    <source>
        <dbReference type="EMBL" id="HAT1683163.1"/>
    </source>
</evidence>
<dbReference type="AlphaFoldDB" id="A0AAN5REW9"/>
<reference evidence="2" key="2">
    <citation type="submission" date="2020-11" db="EMBL/GenBank/DDBJ databases">
        <authorList>
            <consortium name="NCBI Pathogen Detection Project"/>
        </authorList>
    </citation>
    <scope>NUCLEOTIDE SEQUENCE</scope>
    <source>
        <strain evidence="2">R404</strain>
    </source>
</reference>
<organism evidence="2 3">
    <name type="scientific">Klebsiella oxytoca</name>
    <dbReference type="NCBI Taxonomy" id="571"/>
    <lineage>
        <taxon>Bacteria</taxon>
        <taxon>Pseudomonadati</taxon>
        <taxon>Pseudomonadota</taxon>
        <taxon>Gammaproteobacteria</taxon>
        <taxon>Enterobacterales</taxon>
        <taxon>Enterobacteriaceae</taxon>
        <taxon>Klebsiella/Raoultella group</taxon>
        <taxon>Klebsiella</taxon>
    </lineage>
</organism>
<dbReference type="InterPro" id="IPR024400">
    <property type="entry name" value="DUF2635"/>
</dbReference>
<dbReference type="EMBL" id="DACSEO010000054">
    <property type="protein sequence ID" value="HAT1683163.1"/>
    <property type="molecule type" value="Genomic_DNA"/>
</dbReference>
<proteinExistence type="predicted"/>
<name>A0AAN5REW9_KLEOX</name>
<dbReference type="Proteomes" id="UP000856143">
    <property type="component" value="Unassembled WGS sequence"/>
</dbReference>
<dbReference type="Pfam" id="PF10948">
    <property type="entry name" value="DUF2635"/>
    <property type="match status" value="1"/>
</dbReference>
<gene>
    <name evidence="2" type="ORF">I8Y21_003887</name>
</gene>
<evidence type="ECO:0000256" key="1">
    <source>
        <dbReference type="SAM" id="MobiDB-lite"/>
    </source>
</evidence>
<evidence type="ECO:0000313" key="3">
    <source>
        <dbReference type="Proteomes" id="UP000856143"/>
    </source>
</evidence>